<feature type="DNA-binding region" description="H-T-H motif" evidence="2">
    <location>
        <begin position="29"/>
        <end position="48"/>
    </location>
</feature>
<dbReference type="STRING" id="1776384.GCA_900086585_04117"/>
<feature type="domain" description="HTH tetR-type" evidence="3">
    <location>
        <begin position="6"/>
        <end position="66"/>
    </location>
</feature>
<evidence type="ECO:0000313" key="4">
    <source>
        <dbReference type="EMBL" id="RHJ88478.1"/>
    </source>
</evidence>
<evidence type="ECO:0000313" key="5">
    <source>
        <dbReference type="Proteomes" id="UP000284841"/>
    </source>
</evidence>
<dbReference type="PROSITE" id="PS50977">
    <property type="entry name" value="HTH_TETR_2"/>
    <property type="match status" value="1"/>
</dbReference>
<proteinExistence type="predicted"/>
<dbReference type="EMBL" id="QRMS01000002">
    <property type="protein sequence ID" value="RHJ88478.1"/>
    <property type="molecule type" value="Genomic_DNA"/>
</dbReference>
<sequence>MPPKVKTSKEDVIKAALKVAEKEGVAAISAKSVSSQLGTSVAPIFRVFATIEELRNETVSQIYAQYIAYLKDYPFERSKFFTYGLAYIQFAKEYPNLFNALMEWGFFTADAIGKEVSNQFGFIEDSVASLSSLSVEQAQELFYHVWLYTHGIACLICKGSLHLSEEEEKKLLITAFESFLRNYQ</sequence>
<dbReference type="SUPFAM" id="SSF48498">
    <property type="entry name" value="Tetracyclin repressor-like, C-terminal domain"/>
    <property type="match status" value="1"/>
</dbReference>
<dbReference type="RefSeq" id="WP_118335155.1">
    <property type="nucleotide sequence ID" value="NZ_AP025567.1"/>
</dbReference>
<dbReference type="AlphaFoldDB" id="A0A415E4D6"/>
<keyword evidence="5" id="KW-1185">Reference proteome</keyword>
<dbReference type="Gene3D" id="1.10.357.10">
    <property type="entry name" value="Tetracycline Repressor, domain 2"/>
    <property type="match status" value="1"/>
</dbReference>
<dbReference type="GO" id="GO:0003677">
    <property type="term" value="F:DNA binding"/>
    <property type="evidence" value="ECO:0007669"/>
    <property type="project" value="UniProtKB-UniRule"/>
</dbReference>
<accession>A0A415E4D6</accession>
<dbReference type="OrthoDB" id="66596at2"/>
<reference evidence="4 5" key="1">
    <citation type="submission" date="2018-08" db="EMBL/GenBank/DDBJ databases">
        <title>A genome reference for cultivated species of the human gut microbiota.</title>
        <authorList>
            <person name="Zou Y."/>
            <person name="Xue W."/>
            <person name="Luo G."/>
        </authorList>
    </citation>
    <scope>NUCLEOTIDE SEQUENCE [LARGE SCALE GENOMIC DNA]</scope>
    <source>
        <strain evidence="4 5">AM07-24</strain>
    </source>
</reference>
<evidence type="ECO:0000259" key="3">
    <source>
        <dbReference type="PROSITE" id="PS50977"/>
    </source>
</evidence>
<gene>
    <name evidence="4" type="ORF">DW099_08830</name>
</gene>
<dbReference type="Proteomes" id="UP000284841">
    <property type="component" value="Unassembled WGS sequence"/>
</dbReference>
<keyword evidence="1 2" id="KW-0238">DNA-binding</keyword>
<protein>
    <submittedName>
        <fullName evidence="4">TetR/AcrR family transcriptional regulator</fullName>
    </submittedName>
</protein>
<dbReference type="InterPro" id="IPR001647">
    <property type="entry name" value="HTH_TetR"/>
</dbReference>
<evidence type="ECO:0000256" key="2">
    <source>
        <dbReference type="PROSITE-ProRule" id="PRU00335"/>
    </source>
</evidence>
<dbReference type="InterPro" id="IPR009057">
    <property type="entry name" value="Homeodomain-like_sf"/>
</dbReference>
<comment type="caution">
    <text evidence="4">The sequence shown here is derived from an EMBL/GenBank/DDBJ whole genome shotgun (WGS) entry which is preliminary data.</text>
</comment>
<organism evidence="4 5">
    <name type="scientific">Emergencia timonensis</name>
    <dbReference type="NCBI Taxonomy" id="1776384"/>
    <lineage>
        <taxon>Bacteria</taxon>
        <taxon>Bacillati</taxon>
        <taxon>Bacillota</taxon>
        <taxon>Clostridia</taxon>
        <taxon>Peptostreptococcales</taxon>
        <taxon>Anaerovoracaceae</taxon>
        <taxon>Emergencia</taxon>
    </lineage>
</organism>
<evidence type="ECO:0000256" key="1">
    <source>
        <dbReference type="ARBA" id="ARBA00023125"/>
    </source>
</evidence>
<name>A0A415E4D6_9FIRM</name>
<dbReference type="InterPro" id="IPR036271">
    <property type="entry name" value="Tet_transcr_reg_TetR-rel_C_sf"/>
</dbReference>
<dbReference type="SUPFAM" id="SSF46689">
    <property type="entry name" value="Homeodomain-like"/>
    <property type="match status" value="1"/>
</dbReference>